<accession>X1FSR5</accession>
<dbReference type="InterPro" id="IPR044068">
    <property type="entry name" value="CB"/>
</dbReference>
<sequence>DRDPKTIERYWQVITSYQKWLEDRQPNVATAKEFLAHLRDKGYRPKSILLYYHALRLFLEFIGQPLKLKLRKPKVLPPYYDRGDVEALIAQAEEGLYHQTEKQKQRNKALILTLAYTGMRRGELLKLLVGDVDFNRRTILIRQGKGARDRAIPMAERIVIPLRNQCAGKVAQERVFDGLNGASVWRIVTSLAKAGSLEAFHPHSLRHYFATQLLERGANLRDVQMLLGHESLETTSVYLDVTAQNLKACVRLLEQEHFAYQPSSAPQSTIPTPFET</sequence>
<dbReference type="EMBL" id="BARU01010364">
    <property type="protein sequence ID" value="GAH32404.1"/>
    <property type="molecule type" value="Genomic_DNA"/>
</dbReference>
<evidence type="ECO:0000256" key="1">
    <source>
        <dbReference type="ARBA" id="ARBA00023125"/>
    </source>
</evidence>
<dbReference type="PROSITE" id="PS51898">
    <property type="entry name" value="TYR_RECOMBINASE"/>
    <property type="match status" value="1"/>
</dbReference>
<evidence type="ECO:0000259" key="3">
    <source>
        <dbReference type="PROSITE" id="PS51898"/>
    </source>
</evidence>
<evidence type="ECO:0008006" key="6">
    <source>
        <dbReference type="Google" id="ProtNLM"/>
    </source>
</evidence>
<dbReference type="GO" id="GO:0015074">
    <property type="term" value="P:DNA integration"/>
    <property type="evidence" value="ECO:0007669"/>
    <property type="project" value="InterPro"/>
</dbReference>
<name>X1FSR5_9ZZZZ</name>
<dbReference type="AlphaFoldDB" id="X1FSR5"/>
<keyword evidence="1" id="KW-0238">DNA-binding</keyword>
<dbReference type="Gene3D" id="1.10.443.10">
    <property type="entry name" value="Intergrase catalytic core"/>
    <property type="match status" value="1"/>
</dbReference>
<dbReference type="GO" id="GO:0006310">
    <property type="term" value="P:DNA recombination"/>
    <property type="evidence" value="ECO:0007669"/>
    <property type="project" value="UniProtKB-KW"/>
</dbReference>
<dbReference type="PANTHER" id="PTHR30349:SF41">
    <property type="entry name" value="INTEGRASE_RECOMBINASE PROTEIN MJ0367-RELATED"/>
    <property type="match status" value="1"/>
</dbReference>
<dbReference type="InterPro" id="IPR010998">
    <property type="entry name" value="Integrase_recombinase_N"/>
</dbReference>
<evidence type="ECO:0000256" key="2">
    <source>
        <dbReference type="ARBA" id="ARBA00023172"/>
    </source>
</evidence>
<dbReference type="InterPro" id="IPR011010">
    <property type="entry name" value="DNA_brk_join_enz"/>
</dbReference>
<comment type="caution">
    <text evidence="5">The sequence shown here is derived from an EMBL/GenBank/DDBJ whole genome shotgun (WGS) entry which is preliminary data.</text>
</comment>
<dbReference type="InterPro" id="IPR050090">
    <property type="entry name" value="Tyrosine_recombinase_XerCD"/>
</dbReference>
<evidence type="ECO:0000259" key="4">
    <source>
        <dbReference type="PROSITE" id="PS51900"/>
    </source>
</evidence>
<protein>
    <recommendedName>
        <fullName evidence="6">Tyr recombinase domain-containing protein</fullName>
    </recommendedName>
</protein>
<dbReference type="InterPro" id="IPR013762">
    <property type="entry name" value="Integrase-like_cat_sf"/>
</dbReference>
<dbReference type="SUPFAM" id="SSF56349">
    <property type="entry name" value="DNA breaking-rejoining enzymes"/>
    <property type="match status" value="1"/>
</dbReference>
<keyword evidence="2" id="KW-0233">DNA recombination</keyword>
<proteinExistence type="predicted"/>
<feature type="domain" description="Core-binding (CB)" evidence="4">
    <location>
        <begin position="1"/>
        <end position="63"/>
    </location>
</feature>
<dbReference type="Gene3D" id="1.10.150.130">
    <property type="match status" value="1"/>
</dbReference>
<evidence type="ECO:0000313" key="5">
    <source>
        <dbReference type="EMBL" id="GAH32404.1"/>
    </source>
</evidence>
<dbReference type="PROSITE" id="PS51900">
    <property type="entry name" value="CB"/>
    <property type="match status" value="1"/>
</dbReference>
<dbReference type="InterPro" id="IPR002104">
    <property type="entry name" value="Integrase_catalytic"/>
</dbReference>
<reference evidence="5" key="1">
    <citation type="journal article" date="2014" name="Front. Microbiol.">
        <title>High frequency of phylogenetically diverse reductive dehalogenase-homologous genes in deep subseafloor sedimentary metagenomes.</title>
        <authorList>
            <person name="Kawai M."/>
            <person name="Futagami T."/>
            <person name="Toyoda A."/>
            <person name="Takaki Y."/>
            <person name="Nishi S."/>
            <person name="Hori S."/>
            <person name="Arai W."/>
            <person name="Tsubouchi T."/>
            <person name="Morono Y."/>
            <person name="Uchiyama I."/>
            <person name="Ito T."/>
            <person name="Fujiyama A."/>
            <person name="Inagaki F."/>
            <person name="Takami H."/>
        </authorList>
    </citation>
    <scope>NUCLEOTIDE SEQUENCE</scope>
    <source>
        <strain evidence="5">Expedition CK06-06</strain>
    </source>
</reference>
<gene>
    <name evidence="5" type="ORF">S03H2_19784</name>
</gene>
<dbReference type="PANTHER" id="PTHR30349">
    <property type="entry name" value="PHAGE INTEGRASE-RELATED"/>
    <property type="match status" value="1"/>
</dbReference>
<dbReference type="GO" id="GO:0003677">
    <property type="term" value="F:DNA binding"/>
    <property type="evidence" value="ECO:0007669"/>
    <property type="project" value="UniProtKB-KW"/>
</dbReference>
<feature type="non-terminal residue" evidence="5">
    <location>
        <position position="1"/>
    </location>
</feature>
<dbReference type="Pfam" id="PF00589">
    <property type="entry name" value="Phage_integrase"/>
    <property type="match status" value="1"/>
</dbReference>
<organism evidence="5">
    <name type="scientific">marine sediment metagenome</name>
    <dbReference type="NCBI Taxonomy" id="412755"/>
    <lineage>
        <taxon>unclassified sequences</taxon>
        <taxon>metagenomes</taxon>
        <taxon>ecological metagenomes</taxon>
    </lineage>
</organism>
<feature type="domain" description="Tyr recombinase" evidence="3">
    <location>
        <begin position="75"/>
        <end position="251"/>
    </location>
</feature>